<proteinExistence type="predicted"/>
<sequence length="146" mass="17476">MATFYVKTESVLRKKKNVQVSLEDNVKWLKTTVMRPLMKRSNITENKWQEAREFKDFNFLYDQVAKDIETKKLFKCTADKFGMSINEINQLRSYKVLRNRKIHKDVWKIKDNTNAPQLTHQKQKALTCYVLFLIFHVNFQVISRNA</sequence>
<name>A0A397TJJ7_9GLOM</name>
<reference evidence="1 2" key="1">
    <citation type="submission" date="2018-06" db="EMBL/GenBank/DDBJ databases">
        <title>Comparative genomics reveals the genomic features of Rhizophagus irregularis, R. cerebriforme, R. diaphanum and Gigaspora rosea, and their symbiotic lifestyle signature.</title>
        <authorList>
            <person name="Morin E."/>
            <person name="San Clemente H."/>
            <person name="Chen E.C.H."/>
            <person name="De La Providencia I."/>
            <person name="Hainaut M."/>
            <person name="Kuo A."/>
            <person name="Kohler A."/>
            <person name="Murat C."/>
            <person name="Tang N."/>
            <person name="Roy S."/>
            <person name="Loubradou J."/>
            <person name="Henrissat B."/>
            <person name="Grigoriev I.V."/>
            <person name="Corradi N."/>
            <person name="Roux C."/>
            <person name="Martin F.M."/>
        </authorList>
    </citation>
    <scope>NUCLEOTIDE SEQUENCE [LARGE SCALE GENOMIC DNA]</scope>
    <source>
        <strain evidence="1 2">DAOM 227022</strain>
    </source>
</reference>
<dbReference type="AlphaFoldDB" id="A0A397TJJ7"/>
<gene>
    <name evidence="1" type="ORF">C1645_802004</name>
</gene>
<dbReference type="EMBL" id="QKYT01000034">
    <property type="protein sequence ID" value="RIA97116.1"/>
    <property type="molecule type" value="Genomic_DNA"/>
</dbReference>
<dbReference type="Proteomes" id="UP000265703">
    <property type="component" value="Unassembled WGS sequence"/>
</dbReference>
<protein>
    <submittedName>
        <fullName evidence="1">Uncharacterized protein</fullName>
    </submittedName>
</protein>
<evidence type="ECO:0000313" key="1">
    <source>
        <dbReference type="EMBL" id="RIA97116.1"/>
    </source>
</evidence>
<comment type="caution">
    <text evidence="1">The sequence shown here is derived from an EMBL/GenBank/DDBJ whole genome shotgun (WGS) entry which is preliminary data.</text>
</comment>
<evidence type="ECO:0000313" key="2">
    <source>
        <dbReference type="Proteomes" id="UP000265703"/>
    </source>
</evidence>
<organism evidence="1 2">
    <name type="scientific">Glomus cerebriforme</name>
    <dbReference type="NCBI Taxonomy" id="658196"/>
    <lineage>
        <taxon>Eukaryota</taxon>
        <taxon>Fungi</taxon>
        <taxon>Fungi incertae sedis</taxon>
        <taxon>Mucoromycota</taxon>
        <taxon>Glomeromycotina</taxon>
        <taxon>Glomeromycetes</taxon>
        <taxon>Glomerales</taxon>
        <taxon>Glomeraceae</taxon>
        <taxon>Glomus</taxon>
    </lineage>
</organism>
<accession>A0A397TJJ7</accession>
<keyword evidence="2" id="KW-1185">Reference proteome</keyword>